<organism evidence="2 3">
    <name type="scientific">Pyrococcus horikoshii (strain ATCC 700860 / DSM 12428 / JCM 9974 / NBRC 100139 / OT-3)</name>
    <dbReference type="NCBI Taxonomy" id="70601"/>
    <lineage>
        <taxon>Archaea</taxon>
        <taxon>Methanobacteriati</taxon>
        <taxon>Methanobacteriota</taxon>
        <taxon>Thermococci</taxon>
        <taxon>Thermococcales</taxon>
        <taxon>Thermococcaceae</taxon>
        <taxon>Pyrococcus</taxon>
    </lineage>
</organism>
<dbReference type="DNASU" id="1443629"/>
<accession>O59001</accession>
<feature type="domain" description="Methyltransferase" evidence="1">
    <location>
        <begin position="60"/>
        <end position="159"/>
    </location>
</feature>
<dbReference type="SUPFAM" id="SSF53335">
    <property type="entry name" value="S-adenosyl-L-methionine-dependent methyltransferases"/>
    <property type="match status" value="1"/>
</dbReference>
<dbReference type="STRING" id="70601.gene:9378273"/>
<dbReference type="Proteomes" id="UP000000752">
    <property type="component" value="Chromosome"/>
</dbReference>
<sequence length="276" mass="31446">MEKDITDSTRGESMNLEELYKYLYWRMDPSDERAIKRFQQIIEVFKKFRDSGLVPTEAKILDICAGTGIAGVAMAKVTKAKTLTLLDARESDLKKSKDWVKIAGLELKPKLVVGDARNVAELVDEHDVAILWGLTMPHFDAFDAVKLFAGVASILSEDGVFLLEESDRVYSIFYRTGYKDILVETKTDTYTLISIHDGYDPIRGVFKRTYYKLPGFEKITEQAHRLWDIASQLSLGSVFFKEYKAITPSEHGVIGVSTVLYFRKPRKKVADEILRR</sequence>
<protein>
    <recommendedName>
        <fullName evidence="1">Methyltransferase domain-containing protein</fullName>
    </recommendedName>
</protein>
<dbReference type="InterPro" id="IPR029063">
    <property type="entry name" value="SAM-dependent_MTases_sf"/>
</dbReference>
<dbReference type="CDD" id="cd02440">
    <property type="entry name" value="AdoMet_MTases"/>
    <property type="match status" value="1"/>
</dbReference>
<dbReference type="Pfam" id="PF13649">
    <property type="entry name" value="Methyltransf_25"/>
    <property type="match status" value="1"/>
</dbReference>
<gene>
    <name evidence="2" type="ordered locus">PH1304</name>
</gene>
<dbReference type="Gene3D" id="3.40.50.150">
    <property type="entry name" value="Vaccinia Virus protein VP39"/>
    <property type="match status" value="1"/>
</dbReference>
<dbReference type="EMBL" id="BA000001">
    <property type="protein sequence ID" value="BAA30408.1"/>
    <property type="molecule type" value="Genomic_DNA"/>
</dbReference>
<dbReference type="AlphaFoldDB" id="O59001"/>
<evidence type="ECO:0000259" key="1">
    <source>
        <dbReference type="Pfam" id="PF13649"/>
    </source>
</evidence>
<dbReference type="eggNOG" id="arCOG01790">
    <property type="taxonomic scope" value="Archaea"/>
</dbReference>
<dbReference type="PIR" id="H71000">
    <property type="entry name" value="H71000"/>
</dbReference>
<reference evidence="2 3" key="1">
    <citation type="journal article" date="1998" name="DNA Res.">
        <title>Complete sequence and gene organization of the genome of a hyper-thermophilic archaebacterium, Pyrococcus horikoshii OT3.</title>
        <authorList>
            <person name="Kawarabayasi Y."/>
            <person name="Sawada M."/>
            <person name="Horikawa H."/>
            <person name="Haikawa Y."/>
            <person name="Hino Y."/>
            <person name="Yamamoto S."/>
            <person name="Sekine M."/>
            <person name="Baba S."/>
            <person name="Kosugi H."/>
            <person name="Hosoyama A."/>
            <person name="Nagai Y."/>
            <person name="Sakai M."/>
            <person name="Ogura K."/>
            <person name="Otuka R."/>
            <person name="Nakazawa H."/>
            <person name="Takamiya M."/>
            <person name="Ohfuku Y."/>
            <person name="Funahashi T."/>
            <person name="Tanaka T."/>
            <person name="Kudoh Y."/>
            <person name="Yamazaki J."/>
            <person name="Kushida N."/>
            <person name="Oguchi A."/>
            <person name="Aoki K."/>
            <person name="Nakamura Y."/>
            <person name="Robb T.F."/>
            <person name="Horikoshi K."/>
            <person name="Masuchi Y."/>
            <person name="Shizuya H."/>
            <person name="Kikuchi H."/>
        </authorList>
    </citation>
    <scope>NUCLEOTIDE SEQUENCE [LARGE SCALE GENOMIC DNA]</scope>
    <source>
        <strain evidence="3">ATCC 700860 / DSM 12428 / JCM 9974 / NBRC 100139 / OT-3</strain>
    </source>
</reference>
<dbReference type="EnsemblBacteria" id="BAA30408">
    <property type="protein sequence ID" value="BAA30408"/>
    <property type="gene ID" value="BAA30408"/>
</dbReference>
<evidence type="ECO:0000313" key="2">
    <source>
        <dbReference type="EMBL" id="BAA30408.1"/>
    </source>
</evidence>
<name>O59001_PYRHO</name>
<dbReference type="SMR" id="O59001"/>
<proteinExistence type="predicted"/>
<dbReference type="KEGG" id="pho:PH1304"/>
<dbReference type="InterPro" id="IPR041698">
    <property type="entry name" value="Methyltransf_25"/>
</dbReference>
<evidence type="ECO:0000313" key="3">
    <source>
        <dbReference type="Proteomes" id="UP000000752"/>
    </source>
</evidence>
<keyword evidence="3" id="KW-1185">Reference proteome</keyword>